<evidence type="ECO:0000256" key="1">
    <source>
        <dbReference type="SAM" id="MobiDB-lite"/>
    </source>
</evidence>
<dbReference type="EMBL" id="CAJNOM010000679">
    <property type="protein sequence ID" value="CAF1539693.1"/>
    <property type="molecule type" value="Genomic_DNA"/>
</dbReference>
<comment type="caution">
    <text evidence="5">The sequence shown here is derived from an EMBL/GenBank/DDBJ whole genome shotgun (WGS) entry which is preliminary data.</text>
</comment>
<evidence type="ECO:0000313" key="4">
    <source>
        <dbReference type="EMBL" id="CAF1539693.1"/>
    </source>
</evidence>
<feature type="region of interest" description="Disordered" evidence="1">
    <location>
        <begin position="66"/>
        <end position="86"/>
    </location>
</feature>
<reference evidence="5" key="1">
    <citation type="submission" date="2021-02" db="EMBL/GenBank/DDBJ databases">
        <authorList>
            <person name="Nowell W R."/>
        </authorList>
    </citation>
    <scope>NUCLEOTIDE SEQUENCE</scope>
</reference>
<evidence type="ECO:0000313" key="2">
    <source>
        <dbReference type="EMBL" id="CAF1102819.1"/>
    </source>
</evidence>
<feature type="region of interest" description="Disordered" evidence="1">
    <location>
        <begin position="1"/>
        <end position="21"/>
    </location>
</feature>
<dbReference type="EMBL" id="CAJNOI010000350">
    <property type="protein sequence ID" value="CAF1252779.1"/>
    <property type="molecule type" value="Genomic_DNA"/>
</dbReference>
<feature type="compositionally biased region" description="Basic and acidic residues" evidence="1">
    <location>
        <begin position="1"/>
        <end position="12"/>
    </location>
</feature>
<accession>A0A815WCF1</accession>
<gene>
    <name evidence="2" type="ORF">BJG266_LOCUS21448</name>
    <name evidence="3" type="ORF">BJG266_LOCUS29682</name>
    <name evidence="4" type="ORF">QVE165_LOCUS46224</name>
    <name evidence="5" type="ORF">QVE165_LOCUS46264</name>
</gene>
<keyword evidence="6" id="KW-1185">Reference proteome</keyword>
<sequence length="86" mass="9747">MMNNDLHDKLQELTENPINEPTDTDLVRQIQIIHNQIGLIETSTLVDNLLESKSELSPQLKIAKVGNASDDRRRSETIHPCLTLDD</sequence>
<dbReference type="AlphaFoldDB" id="A0A815WCF1"/>
<proteinExistence type="predicted"/>
<evidence type="ECO:0000313" key="6">
    <source>
        <dbReference type="Proteomes" id="UP000663832"/>
    </source>
</evidence>
<evidence type="ECO:0000313" key="3">
    <source>
        <dbReference type="EMBL" id="CAF1252779.1"/>
    </source>
</evidence>
<dbReference type="EMBL" id="CAJNOM010000681">
    <property type="protein sequence ID" value="CAF1540215.1"/>
    <property type="molecule type" value="Genomic_DNA"/>
</dbReference>
<name>A0A815WCF1_9BILA</name>
<dbReference type="Proteomes" id="UP000663832">
    <property type="component" value="Unassembled WGS sequence"/>
</dbReference>
<dbReference type="Proteomes" id="UP000663877">
    <property type="component" value="Unassembled WGS sequence"/>
</dbReference>
<organism evidence="5 6">
    <name type="scientific">Adineta steineri</name>
    <dbReference type="NCBI Taxonomy" id="433720"/>
    <lineage>
        <taxon>Eukaryota</taxon>
        <taxon>Metazoa</taxon>
        <taxon>Spiralia</taxon>
        <taxon>Gnathifera</taxon>
        <taxon>Rotifera</taxon>
        <taxon>Eurotatoria</taxon>
        <taxon>Bdelloidea</taxon>
        <taxon>Adinetida</taxon>
        <taxon>Adinetidae</taxon>
        <taxon>Adineta</taxon>
    </lineage>
</organism>
<protein>
    <submittedName>
        <fullName evidence="5">Uncharacterized protein</fullName>
    </submittedName>
</protein>
<dbReference type="EMBL" id="CAJNOI010000128">
    <property type="protein sequence ID" value="CAF1102819.1"/>
    <property type="molecule type" value="Genomic_DNA"/>
</dbReference>
<evidence type="ECO:0000313" key="5">
    <source>
        <dbReference type="EMBL" id="CAF1540215.1"/>
    </source>
</evidence>
<dbReference type="OrthoDB" id="2433005at2759"/>